<proteinExistence type="predicted"/>
<protein>
    <submittedName>
        <fullName evidence="1">Uncharacterized protein</fullName>
    </submittedName>
</protein>
<gene>
    <name evidence="2" type="ORF">AWH56_020790</name>
    <name evidence="1" type="ORF">AWH56_10570</name>
</gene>
<name>A0A1S2M003_9BACI</name>
<organism evidence="1 3">
    <name type="scientific">Anaerobacillus isosaccharinicus</name>
    <dbReference type="NCBI Taxonomy" id="1532552"/>
    <lineage>
        <taxon>Bacteria</taxon>
        <taxon>Bacillati</taxon>
        <taxon>Bacillota</taxon>
        <taxon>Bacilli</taxon>
        <taxon>Bacillales</taxon>
        <taxon>Bacillaceae</taxon>
        <taxon>Anaerobacillus</taxon>
    </lineage>
</organism>
<dbReference type="AlphaFoldDB" id="A0A1S2M003"/>
<dbReference type="Proteomes" id="UP000180175">
    <property type="component" value="Chromosome"/>
</dbReference>
<accession>A0A1S2M003</accession>
<evidence type="ECO:0000313" key="1">
    <source>
        <dbReference type="EMBL" id="OIJ18022.1"/>
    </source>
</evidence>
<reference evidence="2" key="4">
    <citation type="submission" date="2020-10" db="EMBL/GenBank/DDBJ databases">
        <authorList>
            <person name="Bassil N.M."/>
            <person name="Lloyd J.R."/>
        </authorList>
    </citation>
    <scope>NUCLEOTIDE SEQUENCE</scope>
    <source>
        <strain evidence="2">NB2006</strain>
    </source>
</reference>
<dbReference type="InterPro" id="IPR046044">
    <property type="entry name" value="DUF6002"/>
</dbReference>
<dbReference type="EMBL" id="LQXD01000094">
    <property type="protein sequence ID" value="OIJ18022.1"/>
    <property type="molecule type" value="Genomic_DNA"/>
</dbReference>
<reference evidence="1 3" key="1">
    <citation type="submission" date="2016-10" db="EMBL/GenBank/DDBJ databases">
        <title>Draft genome sequences of four alkaliphilic bacteria belonging to the Anaerobacillus genus.</title>
        <authorList>
            <person name="Bassil N.M."/>
            <person name="Lloyd J.R."/>
        </authorList>
    </citation>
    <scope>NUCLEOTIDE SEQUENCE [LARGE SCALE GENOMIC DNA]</scope>
    <source>
        <strain evidence="1 3">NB2006</strain>
    </source>
</reference>
<reference evidence="2 3" key="2">
    <citation type="journal article" date="2017" name="Genome Announc.">
        <title>Draft Genome Sequences of Four Alkaliphilic Bacteria Belonging to the Anaerobacillus Genus.</title>
        <authorList>
            <person name="Bassil N.M."/>
            <person name="Lloyd J.R."/>
        </authorList>
    </citation>
    <scope>NUCLEOTIDE SEQUENCE [LARGE SCALE GENOMIC DNA]</scope>
    <source>
        <strain evidence="2 3">NB2006</strain>
    </source>
</reference>
<sequence length="460" mass="52924">MIEQFVNSLSKIKSTESNNLIERYYKGLQKAFENIDGGNKNNLFEPAFELPQLDEQMIKFFEVAQSSYSYLGDYKDKSIYLLNLMKNPGTNTTKTLASLLMVARAVNHIKKTGERILIFTPSSGNKAIALRDAVERAIKFGLVAKEELRIITLTPKNSSHKLRKSDLSENEELLKLNPMFIYNGEIPQDVKKIGSEFIKKYDRDIETKYGYRVWYSLDIRNYKVADSLRAFFDYEFFPWKENQSKRLHAHAVSSAYGLLGYNYGRTIIKNEGMKIHEPNPGYLLVQHSETSDMVLSLLYNDFSRSNYPKYIYDETDGMFKQKQNSHFPYKTWRVIENLDGTFYTHNPPTSPEMNNLIHTNGGTGIVVSLSECLSRIGIIKQLLKGTDVSFPEDIRDLNEWSLVMAFTGVTNAIDRNLVDAFDDIIIHGSGIYSEDDYLKVEKTQVKEIGNHKEMFHAVFE</sequence>
<reference evidence="2 3" key="3">
    <citation type="journal article" date="2019" name="Int. J. Syst. Evol. Microbiol.">
        <title>Anaerobacillus isosaccharinicus sp. nov., an alkaliphilic bacterium which degrades isosaccharinic acid.</title>
        <authorList>
            <person name="Bassil N.M."/>
            <person name="Lloyd J.R."/>
        </authorList>
    </citation>
    <scope>NUCLEOTIDE SEQUENCE [LARGE SCALE GENOMIC DNA]</scope>
    <source>
        <strain evidence="2 3">NB2006</strain>
    </source>
</reference>
<evidence type="ECO:0000313" key="2">
    <source>
        <dbReference type="EMBL" id="QOY35112.1"/>
    </source>
</evidence>
<evidence type="ECO:0000313" key="3">
    <source>
        <dbReference type="Proteomes" id="UP000180175"/>
    </source>
</evidence>
<dbReference type="EMBL" id="CP063356">
    <property type="protein sequence ID" value="QOY35112.1"/>
    <property type="molecule type" value="Genomic_DNA"/>
</dbReference>
<dbReference type="KEGG" id="aia:AWH56_020790"/>
<keyword evidence="3" id="KW-1185">Reference proteome</keyword>
<dbReference type="Pfam" id="PF19465">
    <property type="entry name" value="DUF6002"/>
    <property type="match status" value="1"/>
</dbReference>
<dbReference type="OrthoDB" id="4287124at2"/>
<dbReference type="RefSeq" id="WP_071317115.1">
    <property type="nucleotide sequence ID" value="NZ_CP063356.2"/>
</dbReference>